<evidence type="ECO:0008006" key="4">
    <source>
        <dbReference type="Google" id="ProtNLM"/>
    </source>
</evidence>
<keyword evidence="1" id="KW-1133">Transmembrane helix</keyword>
<evidence type="ECO:0000256" key="1">
    <source>
        <dbReference type="SAM" id="Phobius"/>
    </source>
</evidence>
<name>A0A1A9KIF4_9PSED</name>
<dbReference type="EMBL" id="CP015878">
    <property type="protein sequence ID" value="ANI17596.1"/>
    <property type="molecule type" value="Genomic_DNA"/>
</dbReference>
<protein>
    <recommendedName>
        <fullName evidence="4">DUF4175 domain-containing protein</fullName>
    </recommendedName>
</protein>
<dbReference type="AlphaFoldDB" id="A0A1A9KIF4"/>
<dbReference type="Proteomes" id="UP000077748">
    <property type="component" value="Chromosome"/>
</dbReference>
<evidence type="ECO:0000313" key="2">
    <source>
        <dbReference type="EMBL" id="ANI17596.1"/>
    </source>
</evidence>
<dbReference type="RefSeq" id="WP_058073002.1">
    <property type="nucleotide sequence ID" value="NZ_CALEBV010000085.1"/>
</dbReference>
<feature type="transmembrane region" description="Helical" evidence="1">
    <location>
        <begin position="36"/>
        <end position="55"/>
    </location>
</feature>
<organism evidence="2 3">
    <name type="scientific">Pseudomonas citronellolis</name>
    <dbReference type="NCBI Taxonomy" id="53408"/>
    <lineage>
        <taxon>Bacteria</taxon>
        <taxon>Pseudomonadati</taxon>
        <taxon>Pseudomonadota</taxon>
        <taxon>Gammaproteobacteria</taxon>
        <taxon>Pseudomonadales</taxon>
        <taxon>Pseudomonadaceae</taxon>
        <taxon>Pseudomonas</taxon>
    </lineage>
</organism>
<accession>A0A1A9KIF4</accession>
<keyword evidence="1" id="KW-0812">Transmembrane</keyword>
<keyword evidence="1" id="KW-0472">Membrane</keyword>
<sequence>MKRNLWRVFRWPLALAVLSLVGLISALVGDGPWDALSWFALGVPLAVILAALARARRPSP</sequence>
<proteinExistence type="predicted"/>
<reference evidence="2 3" key="1">
    <citation type="submission" date="2016-05" db="EMBL/GenBank/DDBJ databases">
        <title>Genome Sequence of Pseudomonas citronellolis Strain SJTE-3, an Estrogens and Persistent Organic Pollutants degradation strain.</title>
        <authorList>
            <person name="Liang R."/>
        </authorList>
    </citation>
    <scope>NUCLEOTIDE SEQUENCE [LARGE SCALE GENOMIC DNA]</scope>
    <source>
        <strain evidence="2 3">SJTE-3</strain>
    </source>
</reference>
<gene>
    <name evidence="2" type="ORF">A9C11_28010</name>
</gene>
<evidence type="ECO:0000313" key="3">
    <source>
        <dbReference type="Proteomes" id="UP000077748"/>
    </source>
</evidence>